<evidence type="ECO:0000259" key="7">
    <source>
        <dbReference type="PROSITE" id="PS50934"/>
    </source>
</evidence>
<dbReference type="PANTHER" id="PTHR12374">
    <property type="entry name" value="TRANSCRIPTIONAL ADAPTOR 2 ADA2 -RELATED"/>
    <property type="match status" value="1"/>
</dbReference>
<dbReference type="Pfam" id="PF04433">
    <property type="entry name" value="SWIRM"/>
    <property type="match status" value="1"/>
</dbReference>
<dbReference type="FunFam" id="1.10.10.10:FF:000087">
    <property type="entry name" value="Transcriptional adapter 2"/>
    <property type="match status" value="1"/>
</dbReference>
<keyword evidence="3" id="KW-0863">Zinc-finger</keyword>
<dbReference type="InterPro" id="IPR017930">
    <property type="entry name" value="Myb_dom"/>
</dbReference>
<evidence type="ECO:0000256" key="3">
    <source>
        <dbReference type="ARBA" id="ARBA00022771"/>
    </source>
</evidence>
<dbReference type="InParanoid" id="A0A7M7JBR2"/>
<dbReference type="GeneID" id="111245490"/>
<protein>
    <recommendedName>
        <fullName evidence="12">Transcriptional adapter</fullName>
    </recommendedName>
</protein>
<evidence type="ECO:0000313" key="10">
    <source>
        <dbReference type="EnsemblMetazoa" id="XP_022649646"/>
    </source>
</evidence>
<feature type="domain" description="Myb-like" evidence="6">
    <location>
        <begin position="81"/>
        <end position="125"/>
    </location>
</feature>
<dbReference type="EnsemblMetazoa" id="XM_022793910">
    <property type="protein sequence ID" value="XP_022649645"/>
    <property type="gene ID" value="LOC111245490"/>
</dbReference>
<evidence type="ECO:0000259" key="8">
    <source>
        <dbReference type="PROSITE" id="PS51293"/>
    </source>
</evidence>
<keyword evidence="11" id="KW-1185">Reference proteome</keyword>
<evidence type="ECO:0000259" key="6">
    <source>
        <dbReference type="PROSITE" id="PS50090"/>
    </source>
</evidence>
<dbReference type="PROSITE" id="PS51294">
    <property type="entry name" value="HTH_MYB"/>
    <property type="match status" value="1"/>
</dbReference>
<dbReference type="Proteomes" id="UP000594260">
    <property type="component" value="Unplaced"/>
</dbReference>
<dbReference type="CDD" id="cd00167">
    <property type="entry name" value="SANT"/>
    <property type="match status" value="1"/>
</dbReference>
<dbReference type="PROSITE" id="PS51293">
    <property type="entry name" value="SANT"/>
    <property type="match status" value="1"/>
</dbReference>
<dbReference type="Pfam" id="PF00249">
    <property type="entry name" value="Myb_DNA-binding"/>
    <property type="match status" value="1"/>
</dbReference>
<dbReference type="FunCoup" id="A0A7M7JBR2">
    <property type="interactions" value="500"/>
</dbReference>
<dbReference type="InterPro" id="IPR000433">
    <property type="entry name" value="Znf_ZZ"/>
</dbReference>
<dbReference type="RefSeq" id="XP_022649645.1">
    <property type="nucleotide sequence ID" value="XM_022793910.1"/>
</dbReference>
<dbReference type="InterPro" id="IPR036388">
    <property type="entry name" value="WH-like_DNA-bd_sf"/>
</dbReference>
<dbReference type="RefSeq" id="XP_022649646.1">
    <property type="nucleotide sequence ID" value="XM_022793911.1"/>
</dbReference>
<evidence type="ECO:0008006" key="12">
    <source>
        <dbReference type="Google" id="ProtNLM"/>
    </source>
</evidence>
<dbReference type="Pfam" id="PF22941">
    <property type="entry name" value="TADA2A-like_3rd"/>
    <property type="match status" value="1"/>
</dbReference>
<evidence type="ECO:0000256" key="5">
    <source>
        <dbReference type="ARBA" id="ARBA00023242"/>
    </source>
</evidence>
<dbReference type="SUPFAM" id="SSF46689">
    <property type="entry name" value="Homeodomain-like"/>
    <property type="match status" value="2"/>
</dbReference>
<comment type="subcellular location">
    <subcellularLocation>
        <location evidence="1">Nucleus</location>
    </subcellularLocation>
</comment>
<feature type="domain" description="SWIRM" evidence="7">
    <location>
        <begin position="392"/>
        <end position="478"/>
    </location>
</feature>
<dbReference type="InterPro" id="IPR007526">
    <property type="entry name" value="SWIRM"/>
</dbReference>
<sequence length="478" mass="53595">MASSTAALVVASTDEEPAAPCGSCGVRLGLLTPRLACRADSCRGVVICIQCFARGSEFGQHRNYHPYAVFDAQLPLLSWDWSGADEVRLLEAIETCGLGNWSDVAKIVGGGKTAKDCRAHYARYYIYGNYLTATIACNLKTNRVFKLDEINTGENVADSYLGTSSVTYTSTIGRAPRPELGSVGQSEDFAGYFPARGDFFDEIDPQAEALLASVSFRADDSKGEGLDDIDHEAQMALVEGYRRRIIARERVKDVVAQHGLLSRAQNTEWESRYFRDLGEITVRSLLPMVNILSPDDMLAFFESLALAEQLKRRVCRLHDARSNGLKTQREITQFERLNQLRQRSYTKPSQCKEVLRSSKDANSLRRLLLRRQRDTAVEASASMIGMGKTNRRPKKPPPSPLTIEHLQGFFKLSQAEREFCSNSRLFPSTYLGLKSQLVSECQRNDGLRLSRARTLCNIDVNKTKRLYHFLLSQELIHE</sequence>
<dbReference type="OrthoDB" id="270417at2759"/>
<dbReference type="GO" id="GO:0003682">
    <property type="term" value="F:chromatin binding"/>
    <property type="evidence" value="ECO:0007669"/>
    <property type="project" value="TreeGrafter"/>
</dbReference>
<dbReference type="PROSITE" id="PS50090">
    <property type="entry name" value="MYB_LIKE"/>
    <property type="match status" value="1"/>
</dbReference>
<dbReference type="InterPro" id="IPR001005">
    <property type="entry name" value="SANT/Myb"/>
</dbReference>
<dbReference type="KEGG" id="vde:111245490"/>
<evidence type="ECO:0000256" key="1">
    <source>
        <dbReference type="ARBA" id="ARBA00004123"/>
    </source>
</evidence>
<evidence type="ECO:0000259" key="9">
    <source>
        <dbReference type="PROSITE" id="PS51294"/>
    </source>
</evidence>
<dbReference type="GO" id="GO:0005634">
    <property type="term" value="C:nucleus"/>
    <property type="evidence" value="ECO:0007669"/>
    <property type="project" value="UniProtKB-SubCell"/>
</dbReference>
<dbReference type="PANTHER" id="PTHR12374:SF20">
    <property type="entry name" value="TRANSCRIPTIONAL ADAPTER 2-ALPHA"/>
    <property type="match status" value="1"/>
</dbReference>
<evidence type="ECO:0000313" key="11">
    <source>
        <dbReference type="Proteomes" id="UP000594260"/>
    </source>
</evidence>
<dbReference type="EnsemblMetazoa" id="XM_022793911">
    <property type="protein sequence ID" value="XP_022649646"/>
    <property type="gene ID" value="LOC111245490"/>
</dbReference>
<name>A0A7M7JBR2_VARDE</name>
<evidence type="ECO:0000256" key="2">
    <source>
        <dbReference type="ARBA" id="ARBA00022723"/>
    </source>
</evidence>
<keyword evidence="4" id="KW-0862">Zinc</keyword>
<dbReference type="AlphaFoldDB" id="A0A7M7JBR2"/>
<keyword evidence="5" id="KW-0539">Nucleus</keyword>
<organism evidence="10 11">
    <name type="scientific">Varroa destructor</name>
    <name type="common">Honeybee mite</name>
    <dbReference type="NCBI Taxonomy" id="109461"/>
    <lineage>
        <taxon>Eukaryota</taxon>
        <taxon>Metazoa</taxon>
        <taxon>Ecdysozoa</taxon>
        <taxon>Arthropoda</taxon>
        <taxon>Chelicerata</taxon>
        <taxon>Arachnida</taxon>
        <taxon>Acari</taxon>
        <taxon>Parasitiformes</taxon>
        <taxon>Mesostigmata</taxon>
        <taxon>Gamasina</taxon>
        <taxon>Dermanyssoidea</taxon>
        <taxon>Varroidae</taxon>
        <taxon>Varroa</taxon>
    </lineage>
</organism>
<accession>A0A7M7JBR2</accession>
<feature type="domain" description="HTH myb-type" evidence="9">
    <location>
        <begin position="81"/>
        <end position="129"/>
    </location>
</feature>
<keyword evidence="2" id="KW-0479">Metal-binding</keyword>
<dbReference type="GO" id="GO:0008270">
    <property type="term" value="F:zinc ion binding"/>
    <property type="evidence" value="ECO:0007669"/>
    <property type="project" value="UniProtKB-KW"/>
</dbReference>
<dbReference type="GO" id="GO:0140672">
    <property type="term" value="C:ATAC complex"/>
    <property type="evidence" value="ECO:0007669"/>
    <property type="project" value="UniProtKB-ARBA"/>
</dbReference>
<dbReference type="GO" id="GO:0006357">
    <property type="term" value="P:regulation of transcription by RNA polymerase II"/>
    <property type="evidence" value="ECO:0007669"/>
    <property type="project" value="TreeGrafter"/>
</dbReference>
<dbReference type="InterPro" id="IPR055141">
    <property type="entry name" value="TADA2A_B-like_dom"/>
</dbReference>
<dbReference type="InterPro" id="IPR009057">
    <property type="entry name" value="Homeodomain-like_sf"/>
</dbReference>
<feature type="domain" description="SANT" evidence="8">
    <location>
        <begin position="76"/>
        <end position="129"/>
    </location>
</feature>
<evidence type="ECO:0000256" key="4">
    <source>
        <dbReference type="ARBA" id="ARBA00022833"/>
    </source>
</evidence>
<dbReference type="GO" id="GO:0003713">
    <property type="term" value="F:transcription coactivator activity"/>
    <property type="evidence" value="ECO:0007669"/>
    <property type="project" value="TreeGrafter"/>
</dbReference>
<dbReference type="InterPro" id="IPR017884">
    <property type="entry name" value="SANT_dom"/>
</dbReference>
<dbReference type="OMA" id="WITKYVS"/>
<dbReference type="PROSITE" id="PS50934">
    <property type="entry name" value="SWIRM"/>
    <property type="match status" value="1"/>
</dbReference>
<reference evidence="10" key="1">
    <citation type="submission" date="2021-01" db="UniProtKB">
        <authorList>
            <consortium name="EnsemblMetazoa"/>
        </authorList>
    </citation>
    <scope>IDENTIFICATION</scope>
</reference>
<dbReference type="Gene3D" id="1.10.10.60">
    <property type="entry name" value="Homeodomain-like"/>
    <property type="match status" value="1"/>
</dbReference>
<dbReference type="Gene3D" id="1.10.10.10">
    <property type="entry name" value="Winged helix-like DNA-binding domain superfamily/Winged helix DNA-binding domain"/>
    <property type="match status" value="1"/>
</dbReference>
<dbReference type="SMART" id="SM00717">
    <property type="entry name" value="SANT"/>
    <property type="match status" value="1"/>
</dbReference>
<dbReference type="Pfam" id="PF25299">
    <property type="entry name" value="ZZ_ADA2"/>
    <property type="match status" value="1"/>
</dbReference>
<dbReference type="CTD" id="373884"/>
<proteinExistence type="predicted"/>
<dbReference type="GO" id="GO:0006338">
    <property type="term" value="P:chromatin remodeling"/>
    <property type="evidence" value="ECO:0007669"/>
    <property type="project" value="TreeGrafter"/>
</dbReference>